<reference evidence="2 3" key="1">
    <citation type="submission" date="2015-10" db="EMBL/GenBank/DDBJ databases">
        <title>Draft Genome Sequence of Chlorobium limicola strain Frasassi Growing under Artificial Lighting in the Frasassi Cave System.</title>
        <authorList>
            <person name="Mansor M."/>
            <person name="Macalady J."/>
        </authorList>
    </citation>
    <scope>NUCLEOTIDE SEQUENCE [LARGE SCALE GENOMIC DNA]</scope>
    <source>
        <strain evidence="2 3">Frasassi</strain>
    </source>
</reference>
<dbReference type="EMBL" id="LMBR01000112">
    <property type="protein sequence ID" value="KUL29919.1"/>
    <property type="molecule type" value="Genomic_DNA"/>
</dbReference>
<evidence type="ECO:0000256" key="1">
    <source>
        <dbReference type="SAM" id="Coils"/>
    </source>
</evidence>
<keyword evidence="3" id="KW-1185">Reference proteome</keyword>
<dbReference type="OrthoDB" id="6899722at2"/>
<sequence length="154" mass="17027">MDAISLAGAYQGLKAAKDILTTLFDTKVDAEAKPKILEAQGKLGEVQDALFVLRERLSELQQERDDLKANLVTAEVWQTQADQYELTTTPGTAVVYKYKGQPDHFACPSCFNKREVHILQDNKMTAGTYRCTGCGANYPVKSPTHLNPVAVHWG</sequence>
<dbReference type="RefSeq" id="WP_059138871.1">
    <property type="nucleotide sequence ID" value="NZ_LMBR01000112.1"/>
</dbReference>
<feature type="coiled-coil region" evidence="1">
    <location>
        <begin position="43"/>
        <end position="70"/>
    </location>
</feature>
<dbReference type="SUPFAM" id="SSF57783">
    <property type="entry name" value="Zinc beta-ribbon"/>
    <property type="match status" value="1"/>
</dbReference>
<organism evidence="2 3">
    <name type="scientific">Chlorobium limicola</name>
    <dbReference type="NCBI Taxonomy" id="1092"/>
    <lineage>
        <taxon>Bacteria</taxon>
        <taxon>Pseudomonadati</taxon>
        <taxon>Chlorobiota</taxon>
        <taxon>Chlorobiia</taxon>
        <taxon>Chlorobiales</taxon>
        <taxon>Chlorobiaceae</taxon>
        <taxon>Chlorobium/Pelodictyon group</taxon>
        <taxon>Chlorobium</taxon>
    </lineage>
</organism>
<name>A0A117MQB2_CHLLI</name>
<proteinExistence type="predicted"/>
<dbReference type="AlphaFoldDB" id="A0A117MQB2"/>
<evidence type="ECO:0000313" key="2">
    <source>
        <dbReference type="EMBL" id="KUL29919.1"/>
    </source>
</evidence>
<keyword evidence="1" id="KW-0175">Coiled coil</keyword>
<dbReference type="Proteomes" id="UP000053937">
    <property type="component" value="Unassembled WGS sequence"/>
</dbReference>
<comment type="caution">
    <text evidence="2">The sequence shown here is derived from an EMBL/GenBank/DDBJ whole genome shotgun (WGS) entry which is preliminary data.</text>
</comment>
<evidence type="ECO:0000313" key="3">
    <source>
        <dbReference type="Proteomes" id="UP000053937"/>
    </source>
</evidence>
<gene>
    <name evidence="2" type="ORF">ASB62_04905</name>
</gene>
<protein>
    <submittedName>
        <fullName evidence="2">Uncharacterized protein</fullName>
    </submittedName>
</protein>
<accession>A0A117MQB2</accession>